<dbReference type="KEGG" id="pcm:AY601_1698"/>
<dbReference type="AlphaFoldDB" id="A0A127VB41"/>
<dbReference type="OrthoDB" id="770939at2"/>
<protein>
    <submittedName>
        <fullName evidence="3">Uncharacterized protein</fullName>
    </submittedName>
</protein>
<sequence>MENTESDFKENPENKPKEVETDYPKHQDDPGPSPQAVNEDNDKGAGPVIKWGVPIIILLLLIYWLFLRK</sequence>
<feature type="region of interest" description="Disordered" evidence="1">
    <location>
        <begin position="1"/>
        <end position="47"/>
    </location>
</feature>
<dbReference type="EMBL" id="CP014504">
    <property type="protein sequence ID" value="AMP98612.1"/>
    <property type="molecule type" value="Genomic_DNA"/>
</dbReference>
<keyword evidence="2" id="KW-0472">Membrane</keyword>
<dbReference type="RefSeq" id="WP_068399150.1">
    <property type="nucleotide sequence ID" value="NZ_CP014504.1"/>
</dbReference>
<gene>
    <name evidence="3" type="ORF">AY601_1698</name>
</gene>
<accession>A0A127VB41</accession>
<evidence type="ECO:0000313" key="3">
    <source>
        <dbReference type="EMBL" id="AMP98612.1"/>
    </source>
</evidence>
<evidence type="ECO:0000256" key="2">
    <source>
        <dbReference type="SAM" id="Phobius"/>
    </source>
</evidence>
<feature type="transmembrane region" description="Helical" evidence="2">
    <location>
        <begin position="48"/>
        <end position="67"/>
    </location>
</feature>
<keyword evidence="4" id="KW-1185">Reference proteome</keyword>
<reference evidence="3 4" key="1">
    <citation type="submission" date="2016-03" db="EMBL/GenBank/DDBJ databases">
        <title>Complete genome sequence of Pedobacter cryoconitis PAMC 27485.</title>
        <authorList>
            <person name="Lee J."/>
            <person name="Kim O.-S."/>
        </authorList>
    </citation>
    <scope>NUCLEOTIDE SEQUENCE [LARGE SCALE GENOMIC DNA]</scope>
    <source>
        <strain evidence="3 4">PAMC 27485</strain>
    </source>
</reference>
<proteinExistence type="predicted"/>
<name>A0A127VB41_9SPHI</name>
<evidence type="ECO:0000313" key="4">
    <source>
        <dbReference type="Proteomes" id="UP000071561"/>
    </source>
</evidence>
<evidence type="ECO:0000256" key="1">
    <source>
        <dbReference type="SAM" id="MobiDB-lite"/>
    </source>
</evidence>
<dbReference type="PATRIC" id="fig|188932.3.peg.1765"/>
<keyword evidence="2" id="KW-1133">Transmembrane helix</keyword>
<dbReference type="Proteomes" id="UP000071561">
    <property type="component" value="Chromosome"/>
</dbReference>
<feature type="compositionally biased region" description="Basic and acidic residues" evidence="1">
    <location>
        <begin position="1"/>
        <end position="29"/>
    </location>
</feature>
<organism evidence="3 4">
    <name type="scientific">Pedobacter cryoconitis</name>
    <dbReference type="NCBI Taxonomy" id="188932"/>
    <lineage>
        <taxon>Bacteria</taxon>
        <taxon>Pseudomonadati</taxon>
        <taxon>Bacteroidota</taxon>
        <taxon>Sphingobacteriia</taxon>
        <taxon>Sphingobacteriales</taxon>
        <taxon>Sphingobacteriaceae</taxon>
        <taxon>Pedobacter</taxon>
    </lineage>
</organism>
<keyword evidence="2" id="KW-0812">Transmembrane</keyword>